<keyword evidence="4 5" id="KW-0472">Membrane</keyword>
<evidence type="ECO:0000256" key="3">
    <source>
        <dbReference type="ARBA" id="ARBA00022989"/>
    </source>
</evidence>
<keyword evidence="3 5" id="KW-1133">Transmembrane helix</keyword>
<dbReference type="PROSITE" id="PS50262">
    <property type="entry name" value="G_PROTEIN_RECEP_F1_2"/>
    <property type="match status" value="1"/>
</dbReference>
<dbReference type="InterPro" id="IPR017452">
    <property type="entry name" value="GPCR_Rhodpsn_7TM"/>
</dbReference>
<feature type="transmembrane region" description="Helical" evidence="5">
    <location>
        <begin position="235"/>
        <end position="255"/>
    </location>
</feature>
<organism evidence="7 8">
    <name type="scientific">Adineta ricciae</name>
    <name type="common">Rotifer</name>
    <dbReference type="NCBI Taxonomy" id="249248"/>
    <lineage>
        <taxon>Eukaryota</taxon>
        <taxon>Metazoa</taxon>
        <taxon>Spiralia</taxon>
        <taxon>Gnathifera</taxon>
        <taxon>Rotifera</taxon>
        <taxon>Eurotatoria</taxon>
        <taxon>Bdelloidea</taxon>
        <taxon>Adinetida</taxon>
        <taxon>Adinetidae</taxon>
        <taxon>Adineta</taxon>
    </lineage>
</organism>
<dbReference type="Proteomes" id="UP000663828">
    <property type="component" value="Unassembled WGS sequence"/>
</dbReference>
<feature type="transmembrane region" description="Helical" evidence="5">
    <location>
        <begin position="194"/>
        <end position="214"/>
    </location>
</feature>
<keyword evidence="8" id="KW-1185">Reference proteome</keyword>
<comment type="caution">
    <text evidence="7">The sequence shown here is derived from an EMBL/GenBank/DDBJ whole genome shotgun (WGS) entry which is preliminary data.</text>
</comment>
<feature type="domain" description="G-protein coupled receptors family 1 profile" evidence="6">
    <location>
        <begin position="38"/>
        <end position="295"/>
    </location>
</feature>
<reference evidence="7" key="1">
    <citation type="submission" date="2021-02" db="EMBL/GenBank/DDBJ databases">
        <authorList>
            <person name="Nowell W R."/>
        </authorList>
    </citation>
    <scope>NUCLEOTIDE SEQUENCE</scope>
</reference>
<evidence type="ECO:0000256" key="2">
    <source>
        <dbReference type="ARBA" id="ARBA00022692"/>
    </source>
</evidence>
<name>A0A816DP29_ADIRI</name>
<dbReference type="SUPFAM" id="SSF81321">
    <property type="entry name" value="Family A G protein-coupled receptor-like"/>
    <property type="match status" value="1"/>
</dbReference>
<feature type="transmembrane region" description="Helical" evidence="5">
    <location>
        <begin position="275"/>
        <end position="295"/>
    </location>
</feature>
<evidence type="ECO:0000256" key="5">
    <source>
        <dbReference type="SAM" id="Phobius"/>
    </source>
</evidence>
<sequence>MDATDSANNTTFGNSEISLPRPVRFWLLLFSDAPSITCSLLLLHYLIHDRTARTALNNHVIILLLSLGLTTQLIEIPFYLSFIGNNGVVKPSVPATCLTWWFVSFGMYNGGTILMAWAAVERHLLVFNYKLISTSRGRFFAHYLPIGILLLYVFVFYIYVLFFFPCEMNYEYSVPICGAYPCYQQDSFVGMWEFIVNNIVPSLLVAVFSMALLIRVVRQKRRLNQRVPWSKQRKMTIQLVSLSALNIVFNVPLNLMSLARLCGLPDDYGVDVQQYFYFSCYFLIFLFPFVCLTSYSEFCVKVKQKLFYCKVKPTSASFLFSLISMAVYGTLRRWEKNLTRPISLNTFAVERESIGFHSVLPNDGRYIRRTFLQTNDIYELLPLSNGHKDGLARVARIRQLLKKDNANTFTLLADD</sequence>
<comment type="subcellular location">
    <subcellularLocation>
        <location evidence="1">Membrane</location>
    </subcellularLocation>
</comment>
<proteinExistence type="predicted"/>
<dbReference type="AlphaFoldDB" id="A0A816DP29"/>
<protein>
    <recommendedName>
        <fullName evidence="6">G-protein coupled receptors family 1 profile domain-containing protein</fullName>
    </recommendedName>
</protein>
<evidence type="ECO:0000313" key="8">
    <source>
        <dbReference type="Proteomes" id="UP000663828"/>
    </source>
</evidence>
<dbReference type="GO" id="GO:0016020">
    <property type="term" value="C:membrane"/>
    <property type="evidence" value="ECO:0007669"/>
    <property type="project" value="UniProtKB-SubCell"/>
</dbReference>
<feature type="transmembrane region" description="Helical" evidence="5">
    <location>
        <begin position="100"/>
        <end position="120"/>
    </location>
</feature>
<feature type="transmembrane region" description="Helical" evidence="5">
    <location>
        <begin position="140"/>
        <end position="164"/>
    </location>
</feature>
<gene>
    <name evidence="7" type="ORF">XAT740_LOCUS52897</name>
</gene>
<evidence type="ECO:0000313" key="7">
    <source>
        <dbReference type="EMBL" id="CAF1638525.1"/>
    </source>
</evidence>
<feature type="transmembrane region" description="Helical" evidence="5">
    <location>
        <begin position="25"/>
        <end position="47"/>
    </location>
</feature>
<keyword evidence="2 5" id="KW-0812">Transmembrane</keyword>
<dbReference type="EMBL" id="CAJNOR010008863">
    <property type="protein sequence ID" value="CAF1638525.1"/>
    <property type="molecule type" value="Genomic_DNA"/>
</dbReference>
<accession>A0A816DP29</accession>
<evidence type="ECO:0000256" key="4">
    <source>
        <dbReference type="ARBA" id="ARBA00023136"/>
    </source>
</evidence>
<dbReference type="Gene3D" id="1.20.1070.10">
    <property type="entry name" value="Rhodopsin 7-helix transmembrane proteins"/>
    <property type="match status" value="1"/>
</dbReference>
<evidence type="ECO:0000256" key="1">
    <source>
        <dbReference type="ARBA" id="ARBA00004370"/>
    </source>
</evidence>
<feature type="transmembrane region" description="Helical" evidence="5">
    <location>
        <begin position="59"/>
        <end position="80"/>
    </location>
</feature>
<evidence type="ECO:0000259" key="6">
    <source>
        <dbReference type="PROSITE" id="PS50262"/>
    </source>
</evidence>